<name>A0AA95NFK9_9BURK</name>
<dbReference type="PROSITE" id="PS51186">
    <property type="entry name" value="GNAT"/>
    <property type="match status" value="1"/>
</dbReference>
<sequence length="131" mass="14114">MLSRYPAVGSHLESAAALGRPGVSLLGAWWDGQLVGCGAVKLVQPDDGGPAYGEIKRVFLFEAWRGRGISKALMQRLELLLQIQGVTLARLETGIHQPEALALYRGLGYQPRGPFGSYVADATGVFMEKCL</sequence>
<keyword evidence="5" id="KW-1185">Reference proteome</keyword>
<proteinExistence type="predicted"/>
<keyword evidence="1" id="KW-0808">Transferase</keyword>
<feature type="domain" description="N-acetyltransferase" evidence="3">
    <location>
        <begin position="1"/>
        <end position="131"/>
    </location>
</feature>
<dbReference type="CDD" id="cd04301">
    <property type="entry name" value="NAT_SF"/>
    <property type="match status" value="1"/>
</dbReference>
<dbReference type="GO" id="GO:0016747">
    <property type="term" value="F:acyltransferase activity, transferring groups other than amino-acyl groups"/>
    <property type="evidence" value="ECO:0007669"/>
    <property type="project" value="InterPro"/>
</dbReference>
<keyword evidence="2" id="KW-0012">Acyltransferase</keyword>
<evidence type="ECO:0000313" key="4">
    <source>
        <dbReference type="EMBL" id="WIT14415.1"/>
    </source>
</evidence>
<dbReference type="EMBL" id="CP116346">
    <property type="protein sequence ID" value="WIT14415.1"/>
    <property type="molecule type" value="Genomic_DNA"/>
</dbReference>
<evidence type="ECO:0000259" key="3">
    <source>
        <dbReference type="PROSITE" id="PS51186"/>
    </source>
</evidence>
<evidence type="ECO:0000256" key="1">
    <source>
        <dbReference type="ARBA" id="ARBA00022679"/>
    </source>
</evidence>
<dbReference type="Pfam" id="PF00583">
    <property type="entry name" value="Acetyltransf_1"/>
    <property type="match status" value="1"/>
</dbReference>
<accession>A0AA95NFK9</accession>
<dbReference type="InterPro" id="IPR000182">
    <property type="entry name" value="GNAT_dom"/>
</dbReference>
<organism evidence="4 5">
    <name type="scientific">Paucibacter sediminis</name>
    <dbReference type="NCBI Taxonomy" id="3019553"/>
    <lineage>
        <taxon>Bacteria</taxon>
        <taxon>Pseudomonadati</taxon>
        <taxon>Pseudomonadota</taxon>
        <taxon>Betaproteobacteria</taxon>
        <taxon>Burkholderiales</taxon>
        <taxon>Sphaerotilaceae</taxon>
        <taxon>Roseateles</taxon>
    </lineage>
</organism>
<dbReference type="SUPFAM" id="SSF55729">
    <property type="entry name" value="Acyl-CoA N-acyltransferases (Nat)"/>
    <property type="match status" value="1"/>
</dbReference>
<dbReference type="PANTHER" id="PTHR43877">
    <property type="entry name" value="AMINOALKYLPHOSPHONATE N-ACETYLTRANSFERASE-RELATED-RELATED"/>
    <property type="match status" value="1"/>
</dbReference>
<protein>
    <submittedName>
        <fullName evidence="4">GNAT family N-acetyltransferase</fullName>
    </submittedName>
</protein>
<dbReference type="KEGG" id="pais:PFX98_06435"/>
<dbReference type="InterPro" id="IPR016181">
    <property type="entry name" value="Acyl_CoA_acyltransferase"/>
</dbReference>
<reference evidence="4" key="1">
    <citation type="submission" date="2023-01" db="EMBL/GenBank/DDBJ databases">
        <title>Whole genome sequence of Paucibacter sp. S2-9 isolated from pond sediment.</title>
        <authorList>
            <person name="Jung J.Y."/>
        </authorList>
    </citation>
    <scope>NUCLEOTIDE SEQUENCE</scope>
    <source>
        <strain evidence="4">S2-9</strain>
    </source>
</reference>
<gene>
    <name evidence="4" type="ORF">PFX98_06435</name>
</gene>
<evidence type="ECO:0000256" key="2">
    <source>
        <dbReference type="ARBA" id="ARBA00023315"/>
    </source>
</evidence>
<dbReference type="Gene3D" id="3.40.630.30">
    <property type="match status" value="1"/>
</dbReference>
<dbReference type="AlphaFoldDB" id="A0AA95NFK9"/>
<dbReference type="InterPro" id="IPR050832">
    <property type="entry name" value="Bact_Acetyltransf"/>
</dbReference>
<dbReference type="PANTHER" id="PTHR43877:SF2">
    <property type="entry name" value="AMINOALKYLPHOSPHONATE N-ACETYLTRANSFERASE-RELATED"/>
    <property type="match status" value="1"/>
</dbReference>
<evidence type="ECO:0000313" key="5">
    <source>
        <dbReference type="Proteomes" id="UP001177769"/>
    </source>
</evidence>
<dbReference type="Proteomes" id="UP001177769">
    <property type="component" value="Chromosome"/>
</dbReference>